<dbReference type="AlphaFoldDB" id="A0A419RRX4"/>
<sequence length="106" mass="11630">MNGIVTRRDVVRERVGNAAALLVLILIAMLALIGPNGLLAWSDQSAQLDAHHARIAALQEERAVLENRVALLDPDSVDPDLATELVRRDLNVVHRDEVIVELDPVD</sequence>
<proteinExistence type="predicted"/>
<evidence type="ECO:0000313" key="3">
    <source>
        <dbReference type="Proteomes" id="UP000285232"/>
    </source>
</evidence>
<dbReference type="Pfam" id="PF04977">
    <property type="entry name" value="DivIC"/>
    <property type="match status" value="1"/>
</dbReference>
<comment type="caution">
    <text evidence="2">The sequence shown here is derived from an EMBL/GenBank/DDBJ whole genome shotgun (WGS) entry which is preliminary data.</text>
</comment>
<dbReference type="InterPro" id="IPR007060">
    <property type="entry name" value="FtsL/DivIC"/>
</dbReference>
<feature type="transmembrane region" description="Helical" evidence="1">
    <location>
        <begin position="21"/>
        <end position="41"/>
    </location>
</feature>
<gene>
    <name evidence="2" type="ORF">D6201_03425</name>
</gene>
<accession>A0A419RRX4</accession>
<reference evidence="2 3" key="1">
    <citation type="journal article" date="2017" name="Int. J. Syst. Evol. Microbiol.">
        <title>Erythrobacter aquimixticola sp. nov., isolated from the junction between the ocean and a freshwater spring.</title>
        <authorList>
            <person name="Park S."/>
            <person name="Jung Y.T."/>
            <person name="Choi S.J."/>
            <person name="Yoon J.H."/>
        </authorList>
    </citation>
    <scope>NUCLEOTIDE SEQUENCE [LARGE SCALE GENOMIC DNA]</scope>
    <source>
        <strain evidence="2 3">JSSK-14</strain>
    </source>
</reference>
<keyword evidence="1" id="KW-0472">Membrane</keyword>
<protein>
    <submittedName>
        <fullName evidence="2">Septum formation initiator</fullName>
    </submittedName>
</protein>
<keyword evidence="3" id="KW-1185">Reference proteome</keyword>
<keyword evidence="1" id="KW-1133">Transmembrane helix</keyword>
<name>A0A419RRX4_9SPHN</name>
<dbReference type="Proteomes" id="UP000285232">
    <property type="component" value="Unassembled WGS sequence"/>
</dbReference>
<organism evidence="2 3">
    <name type="scientific">Aurantiacibacter aquimixticola</name>
    <dbReference type="NCBI Taxonomy" id="1958945"/>
    <lineage>
        <taxon>Bacteria</taxon>
        <taxon>Pseudomonadati</taxon>
        <taxon>Pseudomonadota</taxon>
        <taxon>Alphaproteobacteria</taxon>
        <taxon>Sphingomonadales</taxon>
        <taxon>Erythrobacteraceae</taxon>
        <taxon>Aurantiacibacter</taxon>
    </lineage>
</organism>
<evidence type="ECO:0000313" key="2">
    <source>
        <dbReference type="EMBL" id="RJY08538.1"/>
    </source>
</evidence>
<dbReference type="OrthoDB" id="9815600at2"/>
<dbReference type="EMBL" id="RAHX01000001">
    <property type="protein sequence ID" value="RJY08538.1"/>
    <property type="molecule type" value="Genomic_DNA"/>
</dbReference>
<dbReference type="RefSeq" id="WP_120047522.1">
    <property type="nucleotide sequence ID" value="NZ_RAHX01000001.1"/>
</dbReference>
<evidence type="ECO:0000256" key="1">
    <source>
        <dbReference type="SAM" id="Phobius"/>
    </source>
</evidence>
<keyword evidence="1" id="KW-0812">Transmembrane</keyword>